<comment type="similarity">
    <text evidence="3">Belongs to the PMEI family.</text>
</comment>
<dbReference type="EMBL" id="JAZDWU010000003">
    <property type="protein sequence ID" value="KAL0006787.1"/>
    <property type="molecule type" value="Genomic_DNA"/>
</dbReference>
<accession>A0AAW2D862</accession>
<reference evidence="6 7" key="1">
    <citation type="submission" date="2024-01" db="EMBL/GenBank/DDBJ databases">
        <title>A telomere-to-telomere, gap-free genome of sweet tea (Lithocarpus litseifolius).</title>
        <authorList>
            <person name="Zhou J."/>
        </authorList>
    </citation>
    <scope>NUCLEOTIDE SEQUENCE [LARGE SCALE GENOMIC DNA]</scope>
    <source>
        <strain evidence="6">Zhou-2022a</strain>
        <tissue evidence="6">Leaf</tissue>
    </source>
</reference>
<evidence type="ECO:0000256" key="1">
    <source>
        <dbReference type="ARBA" id="ARBA00022729"/>
    </source>
</evidence>
<name>A0AAW2D862_9ROSI</name>
<protein>
    <recommendedName>
        <fullName evidence="5">Pectinesterase inhibitor domain-containing protein</fullName>
    </recommendedName>
</protein>
<evidence type="ECO:0000313" key="7">
    <source>
        <dbReference type="Proteomes" id="UP001459277"/>
    </source>
</evidence>
<dbReference type="GO" id="GO:0046910">
    <property type="term" value="F:pectinesterase inhibitor activity"/>
    <property type="evidence" value="ECO:0007669"/>
    <property type="project" value="InterPro"/>
</dbReference>
<dbReference type="Gene3D" id="1.20.140.40">
    <property type="entry name" value="Invertase/pectin methylesterase inhibitor family protein"/>
    <property type="match status" value="1"/>
</dbReference>
<dbReference type="CDD" id="cd15797">
    <property type="entry name" value="PMEI"/>
    <property type="match status" value="1"/>
</dbReference>
<dbReference type="PANTHER" id="PTHR36710:SF4">
    <property type="entry name" value="PLANT INVERTASE_PECTIN METHYLESTERASE INHIBITOR SUPERFAMILY PROTEIN"/>
    <property type="match status" value="1"/>
</dbReference>
<dbReference type="InterPro" id="IPR006501">
    <property type="entry name" value="Pectinesterase_inhib_dom"/>
</dbReference>
<dbReference type="InterPro" id="IPR034086">
    <property type="entry name" value="PMEI_plant"/>
</dbReference>
<evidence type="ECO:0000256" key="2">
    <source>
        <dbReference type="ARBA" id="ARBA00023157"/>
    </source>
</evidence>
<feature type="region of interest" description="Disordered" evidence="4">
    <location>
        <begin position="1"/>
        <end position="30"/>
    </location>
</feature>
<dbReference type="SUPFAM" id="SSF101148">
    <property type="entry name" value="Plant invertase/pectin methylesterase inhibitor"/>
    <property type="match status" value="1"/>
</dbReference>
<feature type="domain" description="Pectinesterase inhibitor" evidence="5">
    <location>
        <begin position="35"/>
        <end position="185"/>
    </location>
</feature>
<feature type="compositionally biased region" description="Basic and acidic residues" evidence="4">
    <location>
        <begin position="10"/>
        <end position="20"/>
    </location>
</feature>
<dbReference type="InterPro" id="IPR052421">
    <property type="entry name" value="PCW_Enzyme_Inhibitor"/>
</dbReference>
<dbReference type="NCBIfam" id="TIGR01614">
    <property type="entry name" value="PME_inhib"/>
    <property type="match status" value="1"/>
</dbReference>
<evidence type="ECO:0000259" key="5">
    <source>
        <dbReference type="SMART" id="SM00856"/>
    </source>
</evidence>
<dbReference type="InterPro" id="IPR035513">
    <property type="entry name" value="Invertase/methylesterase_inhib"/>
</dbReference>
<dbReference type="AlphaFoldDB" id="A0AAW2D862"/>
<evidence type="ECO:0000313" key="6">
    <source>
        <dbReference type="EMBL" id="KAL0006787.1"/>
    </source>
</evidence>
<keyword evidence="2" id="KW-1015">Disulfide bond</keyword>
<dbReference type="SMART" id="SM00856">
    <property type="entry name" value="PMEI"/>
    <property type="match status" value="1"/>
</dbReference>
<sequence>MEAPYNAAEAETRAESERERERRKRRDPAHSQYTLSEKVLNDICSKHKHSPVCLKALQSYPITPLAHVIGLTKISINQAAVAANKTIELMALLKRKTMVPSYVAQYEICHEMYVNIIDQTEAAKKALKAGHYEKVFVAAARILTYNADCSDELGSPDSVPLQEMNKRVYNYYFKTLLRVSNSLTKIG</sequence>
<gene>
    <name evidence="6" type="ORF">SO802_008289</name>
</gene>
<comment type="caution">
    <text evidence="6">The sequence shown here is derived from an EMBL/GenBank/DDBJ whole genome shotgun (WGS) entry which is preliminary data.</text>
</comment>
<keyword evidence="1" id="KW-0732">Signal</keyword>
<dbReference type="PANTHER" id="PTHR36710">
    <property type="entry name" value="PECTINESTERASE INHIBITOR-LIKE"/>
    <property type="match status" value="1"/>
</dbReference>
<dbReference type="Proteomes" id="UP001459277">
    <property type="component" value="Unassembled WGS sequence"/>
</dbReference>
<evidence type="ECO:0000256" key="3">
    <source>
        <dbReference type="ARBA" id="ARBA00038471"/>
    </source>
</evidence>
<evidence type="ECO:0000256" key="4">
    <source>
        <dbReference type="SAM" id="MobiDB-lite"/>
    </source>
</evidence>
<keyword evidence="7" id="KW-1185">Reference proteome</keyword>
<proteinExistence type="inferred from homology"/>
<dbReference type="Pfam" id="PF04043">
    <property type="entry name" value="PMEI"/>
    <property type="match status" value="1"/>
</dbReference>
<organism evidence="6 7">
    <name type="scientific">Lithocarpus litseifolius</name>
    <dbReference type="NCBI Taxonomy" id="425828"/>
    <lineage>
        <taxon>Eukaryota</taxon>
        <taxon>Viridiplantae</taxon>
        <taxon>Streptophyta</taxon>
        <taxon>Embryophyta</taxon>
        <taxon>Tracheophyta</taxon>
        <taxon>Spermatophyta</taxon>
        <taxon>Magnoliopsida</taxon>
        <taxon>eudicotyledons</taxon>
        <taxon>Gunneridae</taxon>
        <taxon>Pentapetalae</taxon>
        <taxon>rosids</taxon>
        <taxon>fabids</taxon>
        <taxon>Fagales</taxon>
        <taxon>Fagaceae</taxon>
        <taxon>Lithocarpus</taxon>
    </lineage>
</organism>